<dbReference type="PANTHER" id="PTHR30213">
    <property type="entry name" value="INNER MEMBRANE PROTEIN YHJD"/>
    <property type="match status" value="1"/>
</dbReference>
<keyword evidence="8" id="KW-1185">Reference proteome</keyword>
<keyword evidence="2" id="KW-1003">Cell membrane</keyword>
<gene>
    <name evidence="7" type="ORF">FYJ64_07665</name>
</gene>
<dbReference type="AlphaFoldDB" id="A0A6L5Y6V2"/>
<evidence type="ECO:0000256" key="1">
    <source>
        <dbReference type="ARBA" id="ARBA00004651"/>
    </source>
</evidence>
<feature type="transmembrane region" description="Helical" evidence="6">
    <location>
        <begin position="250"/>
        <end position="271"/>
    </location>
</feature>
<dbReference type="InterPro" id="IPR017039">
    <property type="entry name" value="Virul_fac_BrkB"/>
</dbReference>
<dbReference type="RefSeq" id="WP_154574600.1">
    <property type="nucleotide sequence ID" value="NZ_JAQXGS010000108.1"/>
</dbReference>
<feature type="transmembrane region" description="Helical" evidence="6">
    <location>
        <begin position="135"/>
        <end position="154"/>
    </location>
</feature>
<evidence type="ECO:0000313" key="7">
    <source>
        <dbReference type="EMBL" id="MST52185.1"/>
    </source>
</evidence>
<feature type="transmembrane region" description="Helical" evidence="6">
    <location>
        <begin position="209"/>
        <end position="230"/>
    </location>
</feature>
<feature type="transmembrane region" description="Helical" evidence="6">
    <location>
        <begin position="174"/>
        <end position="197"/>
    </location>
</feature>
<organism evidence="7 8">
    <name type="scientific">Hornefia butyriciproducens</name>
    <dbReference type="NCBI Taxonomy" id="2652293"/>
    <lineage>
        <taxon>Bacteria</taxon>
        <taxon>Bacillati</taxon>
        <taxon>Bacillota</taxon>
        <taxon>Clostridia</taxon>
        <taxon>Peptostreptococcales</taxon>
        <taxon>Anaerovoracaceae</taxon>
        <taxon>Hornefia</taxon>
    </lineage>
</organism>
<name>A0A6L5Y6V2_9FIRM</name>
<proteinExistence type="predicted"/>
<dbReference type="Pfam" id="PF03631">
    <property type="entry name" value="Virul_fac_BrkB"/>
    <property type="match status" value="1"/>
</dbReference>
<evidence type="ECO:0000256" key="6">
    <source>
        <dbReference type="SAM" id="Phobius"/>
    </source>
</evidence>
<sequence>MRRDQVKERIRQMVLLGIKQFGDPYYQGFAAQIAFFVMLSLVPTIIVITQLLGFLNINNLDFLEDWIDKYITSDMGNTIKGLLRNHSSVGNNIVLTVLALWAASRAQFAMMRIANYTYSSSRTTGNFWTERLRSLRTMVLTILTFAFVIVVLVYGKKILYIFVGGVVEEYKITMLWTLFRWPLIAVLYFLVIMLNYYVMPVERLSLRDLLPGSIFGSLGLLIVTFFYVVYTQYIVNYNIIYGSMSSVVALMFWFYFLAWVLVLGVLVNKVFRDTRRKR</sequence>
<keyword evidence="3 6" id="KW-0812">Transmembrane</keyword>
<dbReference type="GeneID" id="303115200"/>
<dbReference type="PANTHER" id="PTHR30213:SF0">
    <property type="entry name" value="UPF0761 MEMBRANE PROTEIN YIHY"/>
    <property type="match status" value="1"/>
</dbReference>
<evidence type="ECO:0000313" key="8">
    <source>
        <dbReference type="Proteomes" id="UP000474676"/>
    </source>
</evidence>
<evidence type="ECO:0000256" key="5">
    <source>
        <dbReference type="ARBA" id="ARBA00023136"/>
    </source>
</evidence>
<protein>
    <submittedName>
        <fullName evidence="7">YihY/virulence factor BrkB family protein</fullName>
    </submittedName>
</protein>
<feature type="transmembrane region" description="Helical" evidence="6">
    <location>
        <begin position="29"/>
        <end position="55"/>
    </location>
</feature>
<dbReference type="PIRSF" id="PIRSF035875">
    <property type="entry name" value="RNase_BN"/>
    <property type="match status" value="1"/>
</dbReference>
<comment type="caution">
    <text evidence="7">The sequence shown here is derived from an EMBL/GenBank/DDBJ whole genome shotgun (WGS) entry which is preliminary data.</text>
</comment>
<accession>A0A6L5Y6V2</accession>
<dbReference type="GO" id="GO:0005886">
    <property type="term" value="C:plasma membrane"/>
    <property type="evidence" value="ECO:0007669"/>
    <property type="project" value="UniProtKB-SubCell"/>
</dbReference>
<feature type="transmembrane region" description="Helical" evidence="6">
    <location>
        <begin position="93"/>
        <end position="114"/>
    </location>
</feature>
<keyword evidence="4 6" id="KW-1133">Transmembrane helix</keyword>
<dbReference type="EMBL" id="VUMZ01000006">
    <property type="protein sequence ID" value="MST52185.1"/>
    <property type="molecule type" value="Genomic_DNA"/>
</dbReference>
<reference evidence="7 8" key="1">
    <citation type="submission" date="2019-08" db="EMBL/GenBank/DDBJ databases">
        <title>In-depth cultivation of the pig gut microbiome towards novel bacterial diversity and tailored functional studies.</title>
        <authorList>
            <person name="Wylensek D."/>
            <person name="Hitch T.C.A."/>
            <person name="Clavel T."/>
        </authorList>
    </citation>
    <scope>NUCLEOTIDE SEQUENCE [LARGE SCALE GENOMIC DNA]</scope>
    <source>
        <strain evidence="7 8">WCA-MUC-591-APC-3H</strain>
    </source>
</reference>
<dbReference type="Proteomes" id="UP000474676">
    <property type="component" value="Unassembled WGS sequence"/>
</dbReference>
<evidence type="ECO:0000256" key="3">
    <source>
        <dbReference type="ARBA" id="ARBA00022692"/>
    </source>
</evidence>
<evidence type="ECO:0000256" key="4">
    <source>
        <dbReference type="ARBA" id="ARBA00022989"/>
    </source>
</evidence>
<keyword evidence="5 6" id="KW-0472">Membrane</keyword>
<comment type="subcellular location">
    <subcellularLocation>
        <location evidence="1">Cell membrane</location>
        <topology evidence="1">Multi-pass membrane protein</topology>
    </subcellularLocation>
</comment>
<evidence type="ECO:0000256" key="2">
    <source>
        <dbReference type="ARBA" id="ARBA00022475"/>
    </source>
</evidence>